<feature type="compositionally biased region" description="Basic and acidic residues" evidence="2">
    <location>
        <begin position="472"/>
        <end position="486"/>
    </location>
</feature>
<evidence type="ECO:0000256" key="2">
    <source>
        <dbReference type="SAM" id="MobiDB-lite"/>
    </source>
</evidence>
<sequence>MCARTIPLRERIKCKALLRMHVLVVMSPTGRIADVVDSSERATDHIHEEKSEVPKAALVKVLAMLGDFRGATSTSHRILDSGSSRHLVKDLNLLENPVDFNSECLTAASDGDPLRITKQESVVITVKALGIRKTVRLLDVQYAENLERDIISYGKLEQKGSVLEYREGKSVLVSCTGGVAAMDVDLLAKSEHESDLNVQCGTLVELYRRLDHLCYDMIIKMARDPTSGIKLTDNKRESCLACDQGKQTKSVQSNKDTGKNSPIDAIGGVICSYLRVPMTPRDRFGNRYLINFIDHRSNYCRVFLTKTKDAAAMKFKHFLAAFERQFNCRIDVIRTDGVGEYKTLDVFCKTTGGLRQVSEPNNQASNDKAERMHRTIMNMVRSMVFASGLPLNFWGDAAEYAVYILNTSPTKGNIRHVSPIEMLSNMTPALGDIVVFGMPSCRNVATLNDNQNYQLSRFSKGVIDQEELDDMSESRKRDHDIFDQKKNALKGSNRKQNLPSRWTRERYFTRSRCNAKTDTVEDKNIRGVVNAVCDLDPKNYGEATMSQGKHKWMTAVSEELKALGENGWVLKTKTDANGDVERYKARLVTCGNEQLSGVDYTLTFAAVMDLSTVKKDKDELTILGVYVDGLLATGISRDAVDKFFKVISALEIKELGVVNKFLGPRMSLDEEVGYVLDQEVSIDLLQREYGLEKANGVRAPIFEEFNDCNSQEPEYLPVTASNGNASVKDFQSLMVLWFLWSCKKQTGVLLSTMEAEFIAASQAGRELLGLRQLFQELGIKITEPMKMKMDNQAAIKQLESEKSTASAKHGDIRFKFICHYAHAQVCGRGGVLESVSFSGELMTRFVCHRSCALAVFRFTAG</sequence>
<dbReference type="PROSITE" id="PS50994">
    <property type="entry name" value="INTEGRASE"/>
    <property type="match status" value="1"/>
</dbReference>
<dbReference type="InterPro" id="IPR036397">
    <property type="entry name" value="RNaseH_sf"/>
</dbReference>
<dbReference type="Pfam" id="PF22936">
    <property type="entry name" value="Pol_BBD"/>
    <property type="match status" value="1"/>
</dbReference>
<evidence type="ECO:0000259" key="3">
    <source>
        <dbReference type="PROSITE" id="PS50994"/>
    </source>
</evidence>
<organism evidence="4">
    <name type="scientific">Albugo laibachii Nc14</name>
    <dbReference type="NCBI Taxonomy" id="890382"/>
    <lineage>
        <taxon>Eukaryota</taxon>
        <taxon>Sar</taxon>
        <taxon>Stramenopiles</taxon>
        <taxon>Oomycota</taxon>
        <taxon>Peronosporomycetes</taxon>
        <taxon>Albuginales</taxon>
        <taxon>Albuginaceae</taxon>
        <taxon>Albugo</taxon>
    </lineage>
</organism>
<accession>F0WT43</accession>
<dbReference type="InterPro" id="IPR054722">
    <property type="entry name" value="PolX-like_BBD"/>
</dbReference>
<dbReference type="EMBL" id="FR824289">
    <property type="protein sequence ID" value="CCA24530.1"/>
    <property type="molecule type" value="Genomic_DNA"/>
</dbReference>
<dbReference type="InterPro" id="IPR001584">
    <property type="entry name" value="Integrase_cat-core"/>
</dbReference>
<keyword evidence="1" id="KW-0645">Protease</keyword>
<dbReference type="AlphaFoldDB" id="F0WT43"/>
<evidence type="ECO:0000313" key="4">
    <source>
        <dbReference type="EMBL" id="CCA24530.1"/>
    </source>
</evidence>
<protein>
    <submittedName>
        <fullName evidence="4">Uncharacterized protein AlNc14C244G9527</fullName>
    </submittedName>
</protein>
<dbReference type="GO" id="GO:0008233">
    <property type="term" value="F:peptidase activity"/>
    <property type="evidence" value="ECO:0007669"/>
    <property type="project" value="UniProtKB-KW"/>
</dbReference>
<dbReference type="PANTHER" id="PTHR42648">
    <property type="entry name" value="TRANSPOSASE, PUTATIVE-RELATED"/>
    <property type="match status" value="1"/>
</dbReference>
<dbReference type="PANTHER" id="PTHR42648:SF28">
    <property type="entry name" value="TRANSPOSON-ENCODED PROTEIN WITH RIBONUCLEASE H-LIKE AND RETROVIRUS ZINC FINGER-LIKE DOMAINS"/>
    <property type="match status" value="1"/>
</dbReference>
<dbReference type="GO" id="GO:0015074">
    <property type="term" value="P:DNA integration"/>
    <property type="evidence" value="ECO:0007669"/>
    <property type="project" value="InterPro"/>
</dbReference>
<evidence type="ECO:0000256" key="1">
    <source>
        <dbReference type="ARBA" id="ARBA00022670"/>
    </source>
</evidence>
<gene>
    <name evidence="4" type="primary">AlNc14C244G9527</name>
    <name evidence="4" type="ORF">ALNC14_106740</name>
</gene>
<dbReference type="InterPro" id="IPR039537">
    <property type="entry name" value="Retrotran_Ty1/copia-like"/>
</dbReference>
<reference evidence="4" key="2">
    <citation type="submission" date="2011-02" db="EMBL/GenBank/DDBJ databases">
        <authorList>
            <person name="MacLean D."/>
        </authorList>
    </citation>
    <scope>NUCLEOTIDE SEQUENCE</scope>
</reference>
<dbReference type="Gene3D" id="3.30.420.10">
    <property type="entry name" value="Ribonuclease H-like superfamily/Ribonuclease H"/>
    <property type="match status" value="1"/>
</dbReference>
<reference evidence="4" key="1">
    <citation type="journal article" date="2011" name="PLoS Biol.">
        <title>Gene gain and loss during evolution of obligate parasitism in the white rust pathogen of Arabidopsis thaliana.</title>
        <authorList>
            <person name="Kemen E."/>
            <person name="Gardiner A."/>
            <person name="Schultz-Larsen T."/>
            <person name="Kemen A.C."/>
            <person name="Balmuth A.L."/>
            <person name="Robert-Seilaniantz A."/>
            <person name="Bailey K."/>
            <person name="Holub E."/>
            <person name="Studholme D.J."/>
            <person name="Maclean D."/>
            <person name="Jones J.D."/>
        </authorList>
    </citation>
    <scope>NUCLEOTIDE SEQUENCE</scope>
</reference>
<proteinExistence type="predicted"/>
<dbReference type="CDD" id="cd09272">
    <property type="entry name" value="RNase_HI_RT_Ty1"/>
    <property type="match status" value="1"/>
</dbReference>
<dbReference type="GO" id="GO:0006508">
    <property type="term" value="P:proteolysis"/>
    <property type="evidence" value="ECO:0007669"/>
    <property type="project" value="UniProtKB-KW"/>
</dbReference>
<dbReference type="InterPro" id="IPR012337">
    <property type="entry name" value="RNaseH-like_sf"/>
</dbReference>
<name>F0WT43_9STRA</name>
<feature type="region of interest" description="Disordered" evidence="2">
    <location>
        <begin position="469"/>
        <end position="497"/>
    </location>
</feature>
<dbReference type="HOGENOM" id="CLU_332467_0_0_1"/>
<dbReference type="SUPFAM" id="SSF53098">
    <property type="entry name" value="Ribonuclease H-like"/>
    <property type="match status" value="1"/>
</dbReference>
<dbReference type="GO" id="GO:0003676">
    <property type="term" value="F:nucleic acid binding"/>
    <property type="evidence" value="ECO:0007669"/>
    <property type="project" value="InterPro"/>
</dbReference>
<keyword evidence="1" id="KW-0378">Hydrolase</keyword>
<feature type="domain" description="Integrase catalytic" evidence="3">
    <location>
        <begin position="258"/>
        <end position="427"/>
    </location>
</feature>